<evidence type="ECO:0000313" key="5">
    <source>
        <dbReference type="Proteomes" id="UP000581087"/>
    </source>
</evidence>
<dbReference type="OrthoDB" id="2088281at2"/>
<evidence type="ECO:0000313" key="2">
    <source>
        <dbReference type="EMBL" id="NYD66377.1"/>
    </source>
</evidence>
<comment type="caution">
    <text evidence="3">The sequence shown here is derived from an EMBL/GenBank/DDBJ whole genome shotgun (WGS) entry which is preliminary data.</text>
</comment>
<dbReference type="Proteomes" id="UP000292686">
    <property type="component" value="Unassembled WGS sequence"/>
</dbReference>
<reference evidence="3 4" key="1">
    <citation type="submission" date="2019-01" db="EMBL/GenBank/DDBJ databases">
        <title>Agromyces.</title>
        <authorList>
            <person name="Li J."/>
        </authorList>
    </citation>
    <scope>NUCLEOTIDE SEQUENCE [LARGE SCALE GENOMIC DNA]</scope>
    <source>
        <strain evidence="3 4">DSM 23870</strain>
    </source>
</reference>
<proteinExistence type="predicted"/>
<sequence length="176" mass="19984">MVRSIVIPHDTERRPALVELADLGAFQEVVDGWLDLIEIPSIGVTIYMNEAARLTRGQLNTRATAFWWLHSAQPTDYPVILGDVVLTGVGDRENEGDVPEAVIEQIFHRDNFVVQVRPYDRSSWCDSFARFDSVFDAALWCLLFEATMRPGARFRVRSEPPIHIAELPLFGGDRSW</sequence>
<evidence type="ECO:0000313" key="4">
    <source>
        <dbReference type="Proteomes" id="UP000292686"/>
    </source>
</evidence>
<dbReference type="EMBL" id="JACCBI010000001">
    <property type="protein sequence ID" value="NYD66377.1"/>
    <property type="molecule type" value="Genomic_DNA"/>
</dbReference>
<dbReference type="InterPro" id="IPR024559">
    <property type="entry name" value="DUF3846"/>
</dbReference>
<gene>
    <name evidence="2" type="ORF">BJ972_000896</name>
    <name evidence="3" type="ORF">ESP50_09940</name>
</gene>
<protein>
    <submittedName>
        <fullName evidence="3">DUF3846 domain-containing protein</fullName>
    </submittedName>
</protein>
<dbReference type="EMBL" id="SDPM01000004">
    <property type="protein sequence ID" value="RXZ86693.1"/>
    <property type="molecule type" value="Genomic_DNA"/>
</dbReference>
<organism evidence="3 4">
    <name type="scientific">Agromyces atrinae</name>
    <dbReference type="NCBI Taxonomy" id="592376"/>
    <lineage>
        <taxon>Bacteria</taxon>
        <taxon>Bacillati</taxon>
        <taxon>Actinomycetota</taxon>
        <taxon>Actinomycetes</taxon>
        <taxon>Micrococcales</taxon>
        <taxon>Microbacteriaceae</taxon>
        <taxon>Agromyces</taxon>
    </lineage>
</organism>
<feature type="domain" description="DUF3846" evidence="1">
    <location>
        <begin position="6"/>
        <end position="108"/>
    </location>
</feature>
<name>A0A4Q2M8K5_9MICO</name>
<dbReference type="RefSeq" id="WP_129174629.1">
    <property type="nucleotide sequence ID" value="NZ_JACCBI010000001.1"/>
</dbReference>
<dbReference type="Pfam" id="PF12957">
    <property type="entry name" value="DUF3846"/>
    <property type="match status" value="1"/>
</dbReference>
<keyword evidence="4" id="KW-1185">Reference proteome</keyword>
<reference evidence="2 5" key="2">
    <citation type="submission" date="2020-07" db="EMBL/GenBank/DDBJ databases">
        <title>Sequencing the genomes of 1000 actinobacteria strains.</title>
        <authorList>
            <person name="Klenk H.-P."/>
        </authorList>
    </citation>
    <scope>NUCLEOTIDE SEQUENCE [LARGE SCALE GENOMIC DNA]</scope>
    <source>
        <strain evidence="2 5">DSM 23870</strain>
    </source>
</reference>
<evidence type="ECO:0000313" key="3">
    <source>
        <dbReference type="EMBL" id="RXZ86693.1"/>
    </source>
</evidence>
<dbReference type="Proteomes" id="UP000581087">
    <property type="component" value="Unassembled WGS sequence"/>
</dbReference>
<evidence type="ECO:0000259" key="1">
    <source>
        <dbReference type="Pfam" id="PF12957"/>
    </source>
</evidence>
<dbReference type="AlphaFoldDB" id="A0A4Q2M8K5"/>
<accession>A0A4Q2M8K5</accession>